<dbReference type="AlphaFoldDB" id="A0A387FNQ5"/>
<reference evidence="2 3" key="1">
    <citation type="submission" date="2018-10" db="EMBL/GenBank/DDBJ databases">
        <title>Rhizobium etli, R. leguminosarum and a new Rhizobium genospecies from Phaseolus dumosus.</title>
        <authorList>
            <person name="Ramirez-Puebla S.T."/>
            <person name="Rogel-Hernandez M.A."/>
            <person name="Guerrero G."/>
            <person name="Ormeno-Orrillo E."/>
            <person name="Martinez-Romero J.C."/>
            <person name="Negrete-Yankelevich S."/>
            <person name="Martinez-Romero E."/>
        </authorList>
    </citation>
    <scope>NUCLEOTIDE SEQUENCE [LARGE SCALE GENOMIC DNA]</scope>
    <source>
        <strain evidence="2 3">CCGE525</strain>
    </source>
</reference>
<keyword evidence="1" id="KW-0732">Signal</keyword>
<organism evidence="2 3">
    <name type="scientific">Rhizobium jaguaris</name>
    <dbReference type="NCBI Taxonomy" id="1312183"/>
    <lineage>
        <taxon>Bacteria</taxon>
        <taxon>Pseudomonadati</taxon>
        <taxon>Pseudomonadota</taxon>
        <taxon>Alphaproteobacteria</taxon>
        <taxon>Hyphomicrobiales</taxon>
        <taxon>Rhizobiaceae</taxon>
        <taxon>Rhizobium/Agrobacterium group</taxon>
        <taxon>Rhizobium</taxon>
    </lineage>
</organism>
<sequence>MMRSLILVAATLFNCVVMANEMPPPGFDPGSVPERLRVLIHQNPIGVKCAVTCCARRCA</sequence>
<proteinExistence type="predicted"/>
<dbReference type="EMBL" id="CP032694">
    <property type="protein sequence ID" value="AYG60438.1"/>
    <property type="molecule type" value="Genomic_DNA"/>
</dbReference>
<evidence type="ECO:0000313" key="3">
    <source>
        <dbReference type="Proteomes" id="UP000282195"/>
    </source>
</evidence>
<evidence type="ECO:0000256" key="1">
    <source>
        <dbReference type="SAM" id="SignalP"/>
    </source>
</evidence>
<gene>
    <name evidence="2" type="ORF">CCGE525_17700</name>
</gene>
<feature type="signal peptide" evidence="1">
    <location>
        <begin position="1"/>
        <end position="19"/>
    </location>
</feature>
<name>A0A387FNQ5_9HYPH</name>
<accession>A0A387FNQ5</accession>
<dbReference type="KEGG" id="rjg:CCGE525_17700"/>
<dbReference type="Proteomes" id="UP000282195">
    <property type="component" value="Chromosome"/>
</dbReference>
<feature type="chain" id="PRO_5017377917" evidence="1">
    <location>
        <begin position="20"/>
        <end position="59"/>
    </location>
</feature>
<evidence type="ECO:0000313" key="2">
    <source>
        <dbReference type="EMBL" id="AYG60438.1"/>
    </source>
</evidence>
<protein>
    <submittedName>
        <fullName evidence="2">Uncharacterized protein</fullName>
    </submittedName>
</protein>
<keyword evidence="3" id="KW-1185">Reference proteome</keyword>